<feature type="domain" description="DUF2510" evidence="1">
    <location>
        <begin position="5"/>
        <end position="35"/>
    </location>
</feature>
<reference evidence="2 3" key="1">
    <citation type="submission" date="2016-12" db="EMBL/GenBank/DDBJ databases">
        <title>The draft genome sequence of Actinophytocola sp. 11-183.</title>
        <authorList>
            <person name="Wang W."/>
            <person name="Yuan L."/>
        </authorList>
    </citation>
    <scope>NUCLEOTIDE SEQUENCE [LARGE SCALE GENOMIC DNA]</scope>
    <source>
        <strain evidence="2 3">11-183</strain>
    </source>
</reference>
<dbReference type="GO" id="GO:0005886">
    <property type="term" value="C:plasma membrane"/>
    <property type="evidence" value="ECO:0007669"/>
    <property type="project" value="TreeGrafter"/>
</dbReference>
<dbReference type="PANTHER" id="PTHR23248">
    <property type="entry name" value="PHOSPHOLIPID SCRAMBLASE-RELATED"/>
    <property type="match status" value="1"/>
</dbReference>
<comment type="caution">
    <text evidence="2">The sequence shown here is derived from an EMBL/GenBank/DDBJ whole genome shotgun (WGS) entry which is preliminary data.</text>
</comment>
<dbReference type="SUPFAM" id="SSF54518">
    <property type="entry name" value="Tubby C-terminal domain-like"/>
    <property type="match status" value="1"/>
</dbReference>
<protein>
    <submittedName>
        <fullName evidence="2">Scramblase</fullName>
    </submittedName>
</protein>
<dbReference type="AlphaFoldDB" id="A0A1Q8CFZ4"/>
<dbReference type="InterPro" id="IPR018929">
    <property type="entry name" value="DUF2510"/>
</dbReference>
<dbReference type="InterPro" id="IPR025659">
    <property type="entry name" value="Tubby-like_C"/>
</dbReference>
<dbReference type="RefSeq" id="WP_075128822.1">
    <property type="nucleotide sequence ID" value="NZ_MSIE01000058.1"/>
</dbReference>
<dbReference type="PANTHER" id="PTHR23248:SF9">
    <property type="entry name" value="PHOSPHOLIPID SCRAMBLASE"/>
    <property type="match status" value="1"/>
</dbReference>
<accession>A0A1Q8CFZ4</accession>
<sequence>MAQPPGWYPERPGSSLSRWWDGTRWTEYTRQAIWAAPAEESVDGGQDTIRRQLREAGVRPRPRGGGTLFTEPVLVVNQMVDHLANDYLVFDQHGGRLGSVVQVRQSFLHLATRQLYSRGVFLTHHLEVRDAASLPLLLMTRPRTLGRSRVMVRRPYGTEVGEIVQENLIGRIRFSFLVGGQRVGGIEAEESAAWNFSIVDHTGGEVARITKAWEGLLTEVFSTADNYVVQLHRPLPDPLASLVIGSAITIDIALEQVKKMYR</sequence>
<evidence type="ECO:0000259" key="1">
    <source>
        <dbReference type="Pfam" id="PF10708"/>
    </source>
</evidence>
<dbReference type="Pfam" id="PF03803">
    <property type="entry name" value="Scramblase"/>
    <property type="match status" value="1"/>
</dbReference>
<gene>
    <name evidence="2" type="ORF">BU204_28350</name>
</gene>
<name>A0A1Q8CFZ4_9PSEU</name>
<keyword evidence="3" id="KW-1185">Reference proteome</keyword>
<dbReference type="EMBL" id="MSIE01000058">
    <property type="protein sequence ID" value="OLF13286.1"/>
    <property type="molecule type" value="Genomic_DNA"/>
</dbReference>
<proteinExistence type="predicted"/>
<evidence type="ECO:0000313" key="2">
    <source>
        <dbReference type="EMBL" id="OLF13286.1"/>
    </source>
</evidence>
<dbReference type="InterPro" id="IPR005552">
    <property type="entry name" value="Scramblase"/>
</dbReference>
<dbReference type="STRING" id="1912961.BU204_28350"/>
<dbReference type="Proteomes" id="UP000185596">
    <property type="component" value="Unassembled WGS sequence"/>
</dbReference>
<dbReference type="GO" id="GO:0017128">
    <property type="term" value="F:phospholipid scramblase activity"/>
    <property type="evidence" value="ECO:0007669"/>
    <property type="project" value="InterPro"/>
</dbReference>
<evidence type="ECO:0000313" key="3">
    <source>
        <dbReference type="Proteomes" id="UP000185596"/>
    </source>
</evidence>
<organism evidence="2 3">
    <name type="scientific">Actinophytocola xanthii</name>
    <dbReference type="NCBI Taxonomy" id="1912961"/>
    <lineage>
        <taxon>Bacteria</taxon>
        <taxon>Bacillati</taxon>
        <taxon>Actinomycetota</taxon>
        <taxon>Actinomycetes</taxon>
        <taxon>Pseudonocardiales</taxon>
        <taxon>Pseudonocardiaceae</taxon>
    </lineage>
</organism>
<dbReference type="Pfam" id="PF10708">
    <property type="entry name" value="DUF2510"/>
    <property type="match status" value="1"/>
</dbReference>